<comment type="caution">
    <text evidence="1">The sequence shown here is derived from an EMBL/GenBank/DDBJ whole genome shotgun (WGS) entry which is preliminary data.</text>
</comment>
<accession>A0A0A1VPC7</accession>
<evidence type="ECO:0000313" key="1">
    <source>
        <dbReference type="EMBL" id="GAL91590.1"/>
    </source>
</evidence>
<reference evidence="2" key="1">
    <citation type="journal article" date="2015" name="Genome">
        <title>Whole Genome Sequence of the Non-Microcystin-Producing Microcystis aeruginosa Strain NIES-44.</title>
        <authorList>
            <person name="Okano K."/>
            <person name="Miyata N."/>
            <person name="Ozaki Y."/>
        </authorList>
    </citation>
    <scope>NUCLEOTIDE SEQUENCE [LARGE SCALE GENOMIC DNA]</scope>
    <source>
        <strain evidence="2">NIES-44</strain>
    </source>
</reference>
<protein>
    <submittedName>
        <fullName evidence="1">Uncharacterized protein</fullName>
    </submittedName>
</protein>
<organism evidence="1 2">
    <name type="scientific">Microcystis aeruginosa NIES-44</name>
    <dbReference type="NCBI Taxonomy" id="449439"/>
    <lineage>
        <taxon>Bacteria</taxon>
        <taxon>Bacillati</taxon>
        <taxon>Cyanobacteriota</taxon>
        <taxon>Cyanophyceae</taxon>
        <taxon>Oscillatoriophycideae</taxon>
        <taxon>Chroococcales</taxon>
        <taxon>Microcystaceae</taxon>
        <taxon>Microcystis</taxon>
    </lineage>
</organism>
<dbReference type="EMBL" id="BBPA01000005">
    <property type="protein sequence ID" value="GAL91590.1"/>
    <property type="molecule type" value="Genomic_DNA"/>
</dbReference>
<dbReference type="AlphaFoldDB" id="A0A0A1VPC7"/>
<evidence type="ECO:0000313" key="2">
    <source>
        <dbReference type="Proteomes" id="UP000030321"/>
    </source>
</evidence>
<sequence length="55" mass="6032">MAFGRKRVSGNLKKTSISGWEKIHGLKFICIANAVSVSGFDKEQFLLAFSKNLTG</sequence>
<gene>
    <name evidence="1" type="ORF">N44_02303</name>
</gene>
<proteinExistence type="predicted"/>
<dbReference type="Proteomes" id="UP000030321">
    <property type="component" value="Unassembled WGS sequence"/>
</dbReference>
<name>A0A0A1VPC7_MICAE</name>